<evidence type="ECO:0000256" key="4">
    <source>
        <dbReference type="ARBA" id="ARBA00023136"/>
    </source>
</evidence>
<dbReference type="GO" id="GO:0022857">
    <property type="term" value="F:transmembrane transporter activity"/>
    <property type="evidence" value="ECO:0007669"/>
    <property type="project" value="InterPro"/>
</dbReference>
<protein>
    <recommendedName>
        <fullName evidence="6">Major facilitator superfamily (MFS) profile domain-containing protein</fullName>
    </recommendedName>
</protein>
<dbReference type="Ensembl" id="ENSACIT00000023891.1">
    <property type="protein sequence ID" value="ENSACIP00000023278.1"/>
    <property type="gene ID" value="ENSACIG00000017976.1"/>
</dbReference>
<sequence length="513" mass="57196">MSTGKVRDFDEITSFLGDYGLFQILIIVLLSFSAMPAGYMGVIVVFVSDTPEHYCRSSINSTRYGTDWEQENGFQERGSWMGPGSCSRYKLRENWTTAAGFNDTEQCLDGWVFSTDRYTATIVSEWDLVCDNAWKVPFSTSLFFVGVLIGSFASGHLSDRFGRKPVLFFTMVLQTVTALIQATSVTWVMFSILNCLRGLGQISSLIASLILGSEMLSQSVRVTYILLGHSLGFGIGYALLPLFAYFIRGWRMLLVAAAIPGFLFIPTWCLIPESPRWLLQKGRVEEAELVIHKAAQWNRVPAPEVIFRAGECLELMVLFFLTLCAMKAIVLQYEICSKLMSVTMVYYGLSLNSSNLNGNVYLNCFISAAIDIVVYVATWLLINRAPRPTFLFSTLMFCGIMLLVIQLVPEGLCVLALVGKIGVSAAYCFIYVFFTELMPTVVRNMGLGICSTAARIGAIISPYLLYMSVYSRILPYIIFGTVSIMAAVVSMLLPDTRNSKLPDLITQTKHIRR</sequence>
<reference evidence="7" key="2">
    <citation type="submission" date="2025-09" db="UniProtKB">
        <authorList>
            <consortium name="Ensembl"/>
        </authorList>
    </citation>
    <scope>IDENTIFICATION</scope>
</reference>
<evidence type="ECO:0000256" key="1">
    <source>
        <dbReference type="ARBA" id="ARBA00004141"/>
    </source>
</evidence>
<feature type="transmembrane region" description="Helical" evidence="5">
    <location>
        <begin position="224"/>
        <end position="247"/>
    </location>
</feature>
<comment type="subcellular location">
    <subcellularLocation>
        <location evidence="1">Membrane</location>
        <topology evidence="1">Multi-pass membrane protein</topology>
    </subcellularLocation>
</comment>
<proteinExistence type="predicted"/>
<dbReference type="AlphaFoldDB" id="A0A3Q0SNF3"/>
<feature type="transmembrane region" description="Helical" evidence="5">
    <location>
        <begin position="136"/>
        <end position="154"/>
    </location>
</feature>
<name>A0A3Q0SNF3_AMPCI</name>
<feature type="transmembrane region" description="Helical" evidence="5">
    <location>
        <begin position="360"/>
        <end position="382"/>
    </location>
</feature>
<feature type="transmembrane region" description="Helical" evidence="5">
    <location>
        <begin position="166"/>
        <end position="190"/>
    </location>
</feature>
<keyword evidence="8" id="KW-1185">Reference proteome</keyword>
<feature type="transmembrane region" description="Helical" evidence="5">
    <location>
        <begin position="315"/>
        <end position="335"/>
    </location>
</feature>
<feature type="transmembrane region" description="Helical" evidence="5">
    <location>
        <begin position="414"/>
        <end position="434"/>
    </location>
</feature>
<keyword evidence="3 5" id="KW-1133">Transmembrane helix</keyword>
<keyword evidence="2 5" id="KW-0812">Transmembrane</keyword>
<evidence type="ECO:0000256" key="2">
    <source>
        <dbReference type="ARBA" id="ARBA00022692"/>
    </source>
</evidence>
<dbReference type="PANTHER" id="PTHR24064">
    <property type="entry name" value="SOLUTE CARRIER FAMILY 22 MEMBER"/>
    <property type="match status" value="1"/>
</dbReference>
<reference evidence="7" key="1">
    <citation type="submission" date="2025-08" db="UniProtKB">
        <authorList>
            <consortium name="Ensembl"/>
        </authorList>
    </citation>
    <scope>IDENTIFICATION</scope>
</reference>
<feature type="transmembrane region" description="Helical" evidence="5">
    <location>
        <begin position="389"/>
        <end position="408"/>
    </location>
</feature>
<dbReference type="InterPro" id="IPR011701">
    <property type="entry name" value="MFS"/>
</dbReference>
<dbReference type="InterPro" id="IPR036259">
    <property type="entry name" value="MFS_trans_sf"/>
</dbReference>
<evidence type="ECO:0000256" key="3">
    <source>
        <dbReference type="ARBA" id="ARBA00022989"/>
    </source>
</evidence>
<evidence type="ECO:0000259" key="6">
    <source>
        <dbReference type="PROSITE" id="PS50850"/>
    </source>
</evidence>
<dbReference type="InterPro" id="IPR020846">
    <property type="entry name" value="MFS_dom"/>
</dbReference>
<dbReference type="SUPFAM" id="SSF103473">
    <property type="entry name" value="MFS general substrate transporter"/>
    <property type="match status" value="1"/>
</dbReference>
<dbReference type="Proteomes" id="UP000261340">
    <property type="component" value="Unplaced"/>
</dbReference>
<dbReference type="Pfam" id="PF07690">
    <property type="entry name" value="MFS_1"/>
    <property type="match status" value="1"/>
</dbReference>
<evidence type="ECO:0000256" key="5">
    <source>
        <dbReference type="SAM" id="Phobius"/>
    </source>
</evidence>
<feature type="transmembrane region" description="Helical" evidence="5">
    <location>
        <begin position="473"/>
        <end position="493"/>
    </location>
</feature>
<dbReference type="PROSITE" id="PS50850">
    <property type="entry name" value="MFS"/>
    <property type="match status" value="1"/>
</dbReference>
<dbReference type="GeneTree" id="ENSGT00940000163251"/>
<feature type="transmembrane region" description="Helical" evidence="5">
    <location>
        <begin position="21"/>
        <end position="47"/>
    </location>
</feature>
<feature type="domain" description="Major facilitator superfamily (MFS) profile" evidence="6">
    <location>
        <begin position="95"/>
        <end position="498"/>
    </location>
</feature>
<organism evidence="7 8">
    <name type="scientific">Amphilophus citrinellus</name>
    <name type="common">Midas cichlid</name>
    <name type="synonym">Cichlasoma citrinellum</name>
    <dbReference type="NCBI Taxonomy" id="61819"/>
    <lineage>
        <taxon>Eukaryota</taxon>
        <taxon>Metazoa</taxon>
        <taxon>Chordata</taxon>
        <taxon>Craniata</taxon>
        <taxon>Vertebrata</taxon>
        <taxon>Euteleostomi</taxon>
        <taxon>Actinopterygii</taxon>
        <taxon>Neopterygii</taxon>
        <taxon>Teleostei</taxon>
        <taxon>Neoteleostei</taxon>
        <taxon>Acanthomorphata</taxon>
        <taxon>Ovalentaria</taxon>
        <taxon>Cichlomorphae</taxon>
        <taxon>Cichliformes</taxon>
        <taxon>Cichlidae</taxon>
        <taxon>New World cichlids</taxon>
        <taxon>Cichlasomatinae</taxon>
        <taxon>Heroini</taxon>
        <taxon>Amphilophus</taxon>
    </lineage>
</organism>
<keyword evidence="4 5" id="KW-0472">Membrane</keyword>
<evidence type="ECO:0000313" key="7">
    <source>
        <dbReference type="Ensembl" id="ENSACIP00000023278.1"/>
    </source>
</evidence>
<feature type="transmembrane region" description="Helical" evidence="5">
    <location>
        <begin position="446"/>
        <end position="467"/>
    </location>
</feature>
<dbReference type="Gene3D" id="1.20.1250.20">
    <property type="entry name" value="MFS general substrate transporter like domains"/>
    <property type="match status" value="1"/>
</dbReference>
<feature type="transmembrane region" description="Helical" evidence="5">
    <location>
        <begin position="253"/>
        <end position="271"/>
    </location>
</feature>
<evidence type="ECO:0000313" key="8">
    <source>
        <dbReference type="Proteomes" id="UP000261340"/>
    </source>
</evidence>
<accession>A0A3Q0SNF3</accession>
<dbReference type="GO" id="GO:0016020">
    <property type="term" value="C:membrane"/>
    <property type="evidence" value="ECO:0007669"/>
    <property type="project" value="UniProtKB-SubCell"/>
</dbReference>